<feature type="region of interest" description="Disordered" evidence="1">
    <location>
        <begin position="582"/>
        <end position="637"/>
    </location>
</feature>
<dbReference type="EMBL" id="CAJOBA010002380">
    <property type="protein sequence ID" value="CAF3642350.1"/>
    <property type="molecule type" value="Genomic_DNA"/>
</dbReference>
<dbReference type="Pfam" id="PF00069">
    <property type="entry name" value="Pkinase"/>
    <property type="match status" value="1"/>
</dbReference>
<dbReference type="InterPro" id="IPR008266">
    <property type="entry name" value="Tyr_kinase_AS"/>
</dbReference>
<feature type="region of interest" description="Disordered" evidence="1">
    <location>
        <begin position="544"/>
        <end position="569"/>
    </location>
</feature>
<gene>
    <name evidence="3" type="ORF">OVA965_LOCUS7457</name>
    <name evidence="4" type="ORF">TMI583_LOCUS7452</name>
</gene>
<name>A0A8S2DCC5_9BILA</name>
<organism evidence="3 5">
    <name type="scientific">Didymodactylos carnosus</name>
    <dbReference type="NCBI Taxonomy" id="1234261"/>
    <lineage>
        <taxon>Eukaryota</taxon>
        <taxon>Metazoa</taxon>
        <taxon>Spiralia</taxon>
        <taxon>Gnathifera</taxon>
        <taxon>Rotifera</taxon>
        <taxon>Eurotatoria</taxon>
        <taxon>Bdelloidea</taxon>
        <taxon>Philodinida</taxon>
        <taxon>Philodinidae</taxon>
        <taxon>Didymodactylos</taxon>
    </lineage>
</organism>
<accession>A0A8S2DCC5</accession>
<sequence>MELSPLIIRSTAGHLHEQSSSSIKDYKLENFCPADDWFSNWQLCSELCYNELVEWINRNEQETEDKEQYDDSSFSQFKEILRTQLTKEDWLFWTRFQRNFVLITEVKRPKCLGACECHDEKCKENREELKQFRQNFAQIVMKTVKSAPKSMDKLELNFQYAAQPGRCNTRQTRLEKPPCYTVANVEYVEQWNGIKTVEKTFLKHISQTLTYVKNVNFGILTCFDKSYVSVRWSDNYFVSDEIDLKLFPQLYLTILFTYLKKRSRTTSKTKLLIPLHVSDNDNLSNQDSDNQHVDGGYINDVTNSFVPLFSCASLNEKINRLETAPKWFDLFHTIDLYSIEQYHSQTGDIVILDLSTCKNERLLDLIKSSSSNKKQQLVIKIADKKMKNEYYQLLNELTIYNYFITIKSNLIELNMVLKPIFIGVYSQLLYLVLPYGGQTINDFIFNKTLSVINYTKDELLMIMQQLYRQTKTLLKTVHQNGINHNDLRPQNILVNETNDKKLIVTLIDFAHSSVMNYSFDQEEINWQENQRPVQQRPVISQLNEFTPSRNEKSTSYNNDKSFTQTQQYNSYEVDDKKTLSVNLNNTKNSMDGKDVSSVPSVTIERRSEHEHEQQLSSVQSESKVIENNNKSEKQRSRNKHFHNTILRTARPFEHEFSLTLLFDHVVIDKNEVNIMLHDDIEEKFNDLLRIISNIINLLKIENYTNLINSDTVQQIIRSTSVLSSINVDYKQQIITYNQCLNFVKSVMPVIHTIDDQMGSLFTIY</sequence>
<dbReference type="PROSITE" id="PS50011">
    <property type="entry name" value="PROTEIN_KINASE_DOM"/>
    <property type="match status" value="1"/>
</dbReference>
<dbReference type="SUPFAM" id="SSF56112">
    <property type="entry name" value="Protein kinase-like (PK-like)"/>
    <property type="match status" value="1"/>
</dbReference>
<dbReference type="GO" id="GO:0005524">
    <property type="term" value="F:ATP binding"/>
    <property type="evidence" value="ECO:0007669"/>
    <property type="project" value="InterPro"/>
</dbReference>
<dbReference type="Gene3D" id="1.10.510.10">
    <property type="entry name" value="Transferase(Phosphotransferase) domain 1"/>
    <property type="match status" value="1"/>
</dbReference>
<dbReference type="InterPro" id="IPR011009">
    <property type="entry name" value="Kinase-like_dom_sf"/>
</dbReference>
<dbReference type="GO" id="GO:0004672">
    <property type="term" value="F:protein kinase activity"/>
    <property type="evidence" value="ECO:0007669"/>
    <property type="project" value="InterPro"/>
</dbReference>
<feature type="compositionally biased region" description="Basic and acidic residues" evidence="1">
    <location>
        <begin position="603"/>
        <end position="613"/>
    </location>
</feature>
<dbReference type="Proteomes" id="UP000677228">
    <property type="component" value="Unassembled WGS sequence"/>
</dbReference>
<feature type="compositionally biased region" description="Polar residues" evidence="1">
    <location>
        <begin position="614"/>
        <end position="628"/>
    </location>
</feature>
<evidence type="ECO:0000313" key="4">
    <source>
        <dbReference type="EMBL" id="CAF3642350.1"/>
    </source>
</evidence>
<evidence type="ECO:0000256" key="1">
    <source>
        <dbReference type="SAM" id="MobiDB-lite"/>
    </source>
</evidence>
<dbReference type="AlphaFoldDB" id="A0A8S2DCC5"/>
<proteinExistence type="predicted"/>
<dbReference type="Gene3D" id="3.30.200.20">
    <property type="entry name" value="Phosphorylase Kinase, domain 1"/>
    <property type="match status" value="1"/>
</dbReference>
<protein>
    <recommendedName>
        <fullName evidence="2">Protein kinase domain-containing protein</fullName>
    </recommendedName>
</protein>
<dbReference type="EMBL" id="CAJNOK010002380">
    <property type="protein sequence ID" value="CAF0857381.1"/>
    <property type="molecule type" value="Genomic_DNA"/>
</dbReference>
<comment type="caution">
    <text evidence="3">The sequence shown here is derived from an EMBL/GenBank/DDBJ whole genome shotgun (WGS) entry which is preliminary data.</text>
</comment>
<evidence type="ECO:0000313" key="3">
    <source>
        <dbReference type="EMBL" id="CAF0857381.1"/>
    </source>
</evidence>
<evidence type="ECO:0000313" key="5">
    <source>
        <dbReference type="Proteomes" id="UP000677228"/>
    </source>
</evidence>
<dbReference type="InterPro" id="IPR000719">
    <property type="entry name" value="Prot_kinase_dom"/>
</dbReference>
<reference evidence="3" key="1">
    <citation type="submission" date="2021-02" db="EMBL/GenBank/DDBJ databases">
        <authorList>
            <person name="Nowell W R."/>
        </authorList>
    </citation>
    <scope>NUCLEOTIDE SEQUENCE</scope>
</reference>
<dbReference type="Proteomes" id="UP000682733">
    <property type="component" value="Unassembled WGS sequence"/>
</dbReference>
<feature type="domain" description="Protein kinase" evidence="2">
    <location>
        <begin position="340"/>
        <end position="667"/>
    </location>
</feature>
<dbReference type="PROSITE" id="PS00109">
    <property type="entry name" value="PROTEIN_KINASE_TYR"/>
    <property type="match status" value="1"/>
</dbReference>
<evidence type="ECO:0000259" key="2">
    <source>
        <dbReference type="PROSITE" id="PS50011"/>
    </source>
</evidence>